<name>A0ABD2WZI4_9HYME</name>
<evidence type="ECO:0000313" key="2">
    <source>
        <dbReference type="Proteomes" id="UP001627154"/>
    </source>
</evidence>
<accession>A0ABD2WZI4</accession>
<keyword evidence="2" id="KW-1185">Reference proteome</keyword>
<dbReference type="EMBL" id="JBJJXI010000060">
    <property type="protein sequence ID" value="KAL3398118.1"/>
    <property type="molecule type" value="Genomic_DNA"/>
</dbReference>
<proteinExistence type="predicted"/>
<comment type="caution">
    <text evidence="1">The sequence shown here is derived from an EMBL/GenBank/DDBJ whole genome shotgun (WGS) entry which is preliminary data.</text>
</comment>
<gene>
    <name evidence="1" type="ORF">TKK_008327</name>
</gene>
<organism evidence="1 2">
    <name type="scientific">Trichogramma kaykai</name>
    <dbReference type="NCBI Taxonomy" id="54128"/>
    <lineage>
        <taxon>Eukaryota</taxon>
        <taxon>Metazoa</taxon>
        <taxon>Ecdysozoa</taxon>
        <taxon>Arthropoda</taxon>
        <taxon>Hexapoda</taxon>
        <taxon>Insecta</taxon>
        <taxon>Pterygota</taxon>
        <taxon>Neoptera</taxon>
        <taxon>Endopterygota</taxon>
        <taxon>Hymenoptera</taxon>
        <taxon>Apocrita</taxon>
        <taxon>Proctotrupomorpha</taxon>
        <taxon>Chalcidoidea</taxon>
        <taxon>Trichogrammatidae</taxon>
        <taxon>Trichogramma</taxon>
    </lineage>
</organism>
<evidence type="ECO:0000313" key="1">
    <source>
        <dbReference type="EMBL" id="KAL3398118.1"/>
    </source>
</evidence>
<dbReference type="AlphaFoldDB" id="A0ABD2WZI4"/>
<dbReference type="Proteomes" id="UP001627154">
    <property type="component" value="Unassembled WGS sequence"/>
</dbReference>
<reference evidence="1 2" key="1">
    <citation type="journal article" date="2024" name="bioRxiv">
        <title>A reference genome for Trichogramma kaykai: A tiny desert-dwelling parasitoid wasp with competing sex-ratio distorters.</title>
        <authorList>
            <person name="Culotta J."/>
            <person name="Lindsey A.R."/>
        </authorList>
    </citation>
    <scope>NUCLEOTIDE SEQUENCE [LARGE SCALE GENOMIC DNA]</scope>
    <source>
        <strain evidence="1 2">KSX58</strain>
    </source>
</reference>
<protein>
    <submittedName>
        <fullName evidence="1">Uncharacterized protein</fullName>
    </submittedName>
</protein>
<sequence>MKGRLRRRGKIVSIDEDMNIDDTQSIHHNGHEQDMHFLEKFPEVAVFYRQTDLRGSMYNYRRLNVPLMPVNCHELAARINEFPPIHVFYVGHYEGVDGEIALMFIHPTMRQPLRECTTLFGDGTFKIRPHDPPDVAQIYTFHVMRYLSAIQRYWYWKLHIPEEFQNILEYAMALAFLPADKIADGLNVVLGLMIANNWPHAERFHAYFIRMWLPLGEVISVFGRRVKTNNVCENFHLHARSFIGVRQGLWIMLGKVY</sequence>